<comment type="caution">
    <text evidence="1">The sequence shown here is derived from an EMBL/GenBank/DDBJ whole genome shotgun (WGS) entry which is preliminary data.</text>
</comment>
<gene>
    <name evidence="1" type="ORF">LCGC14_0165060</name>
</gene>
<dbReference type="AlphaFoldDB" id="A0A0F9VAT3"/>
<organism evidence="1">
    <name type="scientific">marine sediment metagenome</name>
    <dbReference type="NCBI Taxonomy" id="412755"/>
    <lineage>
        <taxon>unclassified sequences</taxon>
        <taxon>metagenomes</taxon>
        <taxon>ecological metagenomes</taxon>
    </lineage>
</organism>
<name>A0A0F9VAT3_9ZZZZ</name>
<protein>
    <submittedName>
        <fullName evidence="1">Uncharacterized protein</fullName>
    </submittedName>
</protein>
<accession>A0A0F9VAT3</accession>
<reference evidence="1" key="1">
    <citation type="journal article" date="2015" name="Nature">
        <title>Complex archaea that bridge the gap between prokaryotes and eukaryotes.</title>
        <authorList>
            <person name="Spang A."/>
            <person name="Saw J.H."/>
            <person name="Jorgensen S.L."/>
            <person name="Zaremba-Niedzwiedzka K."/>
            <person name="Martijn J."/>
            <person name="Lind A.E."/>
            <person name="van Eijk R."/>
            <person name="Schleper C."/>
            <person name="Guy L."/>
            <person name="Ettema T.J."/>
        </authorList>
    </citation>
    <scope>NUCLEOTIDE SEQUENCE</scope>
</reference>
<sequence length="149" mass="16678">MKFLSLEDQTDVLTAAMQSVFGTALSIEIIDHPDPLEDPEVPQDAIQVDNTYVISCGEHMIEVEDCELGSSSVDFSYLLERNVYLPGTREIPPDWDVVEIGPYRNFYELVRAMVSHLVADRLDCVFQSIEMDELVAEVAKESTCQNSGS</sequence>
<proteinExistence type="predicted"/>
<evidence type="ECO:0000313" key="1">
    <source>
        <dbReference type="EMBL" id="KKN96862.1"/>
    </source>
</evidence>
<dbReference type="EMBL" id="LAZR01000062">
    <property type="protein sequence ID" value="KKN96862.1"/>
    <property type="molecule type" value="Genomic_DNA"/>
</dbReference>